<comment type="caution">
    <text evidence="10">Lacks conserved residue(s) required for the propagation of feature annotation.</text>
</comment>
<dbReference type="InterPro" id="IPR002470">
    <property type="entry name" value="Peptidase_S9A"/>
</dbReference>
<dbReference type="Proteomes" id="UP001303046">
    <property type="component" value="Unassembled WGS sequence"/>
</dbReference>
<dbReference type="EMBL" id="JAVFWL010000001">
    <property type="protein sequence ID" value="KAK6725898.1"/>
    <property type="molecule type" value="Genomic_DNA"/>
</dbReference>
<evidence type="ECO:0000256" key="10">
    <source>
        <dbReference type="PROSITE-ProRule" id="PRU01211"/>
    </source>
</evidence>
<keyword evidence="11" id="KW-0812">Transmembrane</keyword>
<dbReference type="SUPFAM" id="SSF50993">
    <property type="entry name" value="Peptidase/esterase 'gauge' domain"/>
    <property type="match status" value="2"/>
</dbReference>
<keyword evidence="6 10" id="KW-0378">Hydrolase</keyword>
<feature type="active site" evidence="10">
    <location>
        <position position="1494"/>
    </location>
</feature>
<evidence type="ECO:0000256" key="9">
    <source>
        <dbReference type="ARBA" id="ARBA00029698"/>
    </source>
</evidence>
<proteinExistence type="inferred from homology"/>
<dbReference type="SMART" id="SM00235">
    <property type="entry name" value="ZnMc"/>
    <property type="match status" value="1"/>
</dbReference>
<keyword evidence="14" id="KW-1185">Reference proteome</keyword>
<evidence type="ECO:0000256" key="6">
    <source>
        <dbReference type="ARBA" id="ARBA00022801"/>
    </source>
</evidence>
<dbReference type="Pfam" id="PF00326">
    <property type="entry name" value="Peptidase_S9"/>
    <property type="match status" value="2"/>
</dbReference>
<dbReference type="Gene3D" id="3.40.50.1820">
    <property type="entry name" value="alpha/beta hydrolase"/>
    <property type="match status" value="2"/>
</dbReference>
<dbReference type="InterPro" id="IPR001375">
    <property type="entry name" value="Peptidase_S9_cat"/>
</dbReference>
<evidence type="ECO:0000256" key="8">
    <source>
        <dbReference type="ARBA" id="ARBA00023157"/>
    </source>
</evidence>
<dbReference type="PROSITE" id="PS51864">
    <property type="entry name" value="ASTACIN"/>
    <property type="match status" value="1"/>
</dbReference>
<keyword evidence="11" id="KW-1133">Transmembrane helix</keyword>
<dbReference type="PRINTS" id="PR00862">
    <property type="entry name" value="PROLIGOPTASE"/>
</dbReference>
<keyword evidence="8" id="KW-1015">Disulfide bond</keyword>
<dbReference type="Gene3D" id="3.40.390.10">
    <property type="entry name" value="Collagenase (Catalytic Domain)"/>
    <property type="match status" value="1"/>
</dbReference>
<dbReference type="InterPro" id="IPR024079">
    <property type="entry name" value="MetalloPept_cat_dom_sf"/>
</dbReference>
<comment type="cofactor">
    <cofactor evidence="10">
        <name>Zn(2+)</name>
        <dbReference type="ChEBI" id="CHEBI:29105"/>
    </cofactor>
    <text evidence="10">Binds 1 zinc ion per subunit.</text>
</comment>
<gene>
    <name evidence="13" type="primary">Necator_chrI.g426</name>
    <name evidence="13" type="ORF">RB195_004304</name>
</gene>
<evidence type="ECO:0000259" key="12">
    <source>
        <dbReference type="PROSITE" id="PS51864"/>
    </source>
</evidence>
<keyword evidence="10" id="KW-0482">Metalloprotease</keyword>
<evidence type="ECO:0000256" key="5">
    <source>
        <dbReference type="ARBA" id="ARBA00022670"/>
    </source>
</evidence>
<keyword evidence="10" id="KW-0479">Metal-binding</keyword>
<keyword evidence="5 10" id="KW-0645">Protease</keyword>
<dbReference type="InterPro" id="IPR006026">
    <property type="entry name" value="Peptidase_Metallo"/>
</dbReference>
<comment type="similarity">
    <text evidence="2">Belongs to the peptidase S9A family.</text>
</comment>
<feature type="domain" description="Peptidase M12A" evidence="12">
    <location>
        <begin position="1487"/>
        <end position="1596"/>
    </location>
</feature>
<evidence type="ECO:0000256" key="3">
    <source>
        <dbReference type="ARBA" id="ARBA00011897"/>
    </source>
</evidence>
<evidence type="ECO:0000313" key="14">
    <source>
        <dbReference type="Proteomes" id="UP001303046"/>
    </source>
</evidence>
<dbReference type="PANTHER" id="PTHR42881">
    <property type="entry name" value="PROLYL ENDOPEPTIDASE"/>
    <property type="match status" value="1"/>
</dbReference>
<dbReference type="InterPro" id="IPR023302">
    <property type="entry name" value="Pept_S9A_N"/>
</dbReference>
<organism evidence="13 14">
    <name type="scientific">Necator americanus</name>
    <name type="common">Human hookworm</name>
    <dbReference type="NCBI Taxonomy" id="51031"/>
    <lineage>
        <taxon>Eukaryota</taxon>
        <taxon>Metazoa</taxon>
        <taxon>Ecdysozoa</taxon>
        <taxon>Nematoda</taxon>
        <taxon>Chromadorea</taxon>
        <taxon>Rhabditida</taxon>
        <taxon>Rhabditina</taxon>
        <taxon>Rhabditomorpha</taxon>
        <taxon>Strongyloidea</taxon>
        <taxon>Ancylostomatidae</taxon>
        <taxon>Bunostominae</taxon>
        <taxon>Necator</taxon>
    </lineage>
</organism>
<dbReference type="PROSITE" id="PS00708">
    <property type="entry name" value="PRO_ENDOPEP_SER"/>
    <property type="match status" value="2"/>
</dbReference>
<accession>A0ABR1BLA7</accession>
<feature type="binding site" evidence="10">
    <location>
        <position position="1493"/>
    </location>
    <ligand>
        <name>Zn(2+)</name>
        <dbReference type="ChEBI" id="CHEBI:29105"/>
        <note>catalytic</note>
    </ligand>
</feature>
<keyword evidence="10" id="KW-0862">Zinc</keyword>
<reference evidence="13 14" key="1">
    <citation type="submission" date="2023-08" db="EMBL/GenBank/DDBJ databases">
        <title>A Necator americanus chromosomal reference genome.</title>
        <authorList>
            <person name="Ilik V."/>
            <person name="Petrzelkova K.J."/>
            <person name="Pardy F."/>
            <person name="Fuh T."/>
            <person name="Niatou-Singa F.S."/>
            <person name="Gouil Q."/>
            <person name="Baker L."/>
            <person name="Ritchie M.E."/>
            <person name="Jex A.R."/>
            <person name="Gazzola D."/>
            <person name="Li H."/>
            <person name="Toshio Fujiwara R."/>
            <person name="Zhan B."/>
            <person name="Aroian R.V."/>
            <person name="Pafco B."/>
            <person name="Schwarz E.M."/>
        </authorList>
    </citation>
    <scope>NUCLEOTIDE SEQUENCE [LARGE SCALE GENOMIC DNA]</scope>
    <source>
        <strain evidence="13 14">Aroian</strain>
        <tissue evidence="13">Whole animal</tissue>
    </source>
</reference>
<evidence type="ECO:0000256" key="1">
    <source>
        <dbReference type="ARBA" id="ARBA00001070"/>
    </source>
</evidence>
<feature type="transmembrane region" description="Helical" evidence="11">
    <location>
        <begin position="12"/>
        <end position="29"/>
    </location>
</feature>
<dbReference type="InterPro" id="IPR001506">
    <property type="entry name" value="Peptidase_M12A"/>
</dbReference>
<dbReference type="InterPro" id="IPR051167">
    <property type="entry name" value="Prolyl_oligopep/macrocyclase"/>
</dbReference>
<dbReference type="SUPFAM" id="SSF53474">
    <property type="entry name" value="alpha/beta-Hydrolases"/>
    <property type="match status" value="2"/>
</dbReference>
<feature type="binding site" evidence="10">
    <location>
        <position position="1497"/>
    </location>
    <ligand>
        <name>Zn(2+)</name>
        <dbReference type="ChEBI" id="CHEBI:29105"/>
        <note>catalytic</note>
    </ligand>
</feature>
<keyword evidence="11" id="KW-0472">Membrane</keyword>
<dbReference type="Pfam" id="PF02897">
    <property type="entry name" value="Peptidase_S9_N"/>
    <property type="match status" value="2"/>
</dbReference>
<dbReference type="PANTHER" id="PTHR42881:SF2">
    <property type="entry name" value="PROLYL ENDOPEPTIDASE"/>
    <property type="match status" value="1"/>
</dbReference>
<dbReference type="EC" id="3.4.21.26" evidence="3"/>
<evidence type="ECO:0000256" key="11">
    <source>
        <dbReference type="SAM" id="Phobius"/>
    </source>
</evidence>
<feature type="binding site" evidence="10">
    <location>
        <position position="1503"/>
    </location>
    <ligand>
        <name>Zn(2+)</name>
        <dbReference type="ChEBI" id="CHEBI:29105"/>
        <note>catalytic</note>
    </ligand>
</feature>
<sequence>MLKKVNHFFSVNYIRLLIFSNSVVFVLFAKRIAASTNTTPVSIHISPDTYPTARRDDTTFDDFHGTKVSDPYRWLEDPDLPETRRFVDELNGISEPFLAQAHNREQIKTRLTKLVNYERYSPPSKHGSFYYYSHNTGLQNQDVIYRQKSTKDEGEVFLDPNEISVDGTVSMGPTKWTIDGSILAYGLSENGSDWVTVKFRGADKKDLEEIIDGVRHSQLAWLKDNSGIFYSRYPFHKTNTKGSSTEKNEFHSLYFHRMGTDYRKDVHVYDRKDHPDDFIFAKTSEDGKYLIISASHGGLYNALYYYDLSTFKVNKGNVGKITPKPLFDKMDAKYLYIDHDEDSMLIMTNREAPKFKLIRISLKNGSVWDVVPEHKHHRMESAFAAANNYLFLTYIEDVKHTLHIHDLATGLRLHTLPLETGSVSRIVAKKSRSEVFFEFNSFTIPGIIYKINFELMDKKNVPLLEELRCIHVEGINGEEFAVQQVFYESKDNTKIPMYIISMKKISRNSENPTLLIGYGGFGIPLMPRFSSSYILFLKYFKGIIAVANIRGGGEYGETWHESGMREHKQNVFDDFIAAAEYLINNNYTSSKRLAIYGGSNGGLLVAACSQQRPDLYGAVIGGVSVLDMLRFHKFTNGAAWIPEYGNPDVKSDFEFIYKYSPLHNIRFPVDGQWPSTLMLTADHDDRVVPSHTLKYAATLYELVKKHPNQTNPLLFRIERKAGHGQGKPLSKRINDEIDKYSFLQMRVNQSFSMTYAGLLTMSRFFVLILLGKLLAASRNATTPDSIQISPNTYPAARRNNNIFDDFFGTKVADPYRWLEDPYSPETHRFVDELNAISKPFIAQAPSREQIMKRLTKLMDHERYGLPSKHGNFYYYDYNTGLQNQDVIHRQISTKDKGEVFLDPNEISADGTVSLGQTEWTIDGSLLAYELSENGSDWVTVKFRGADKNDLDDVIHGVRHSKLAWLKDNSGIFYSRFPFHKADTRGTSVEKHEFHSLFFHRMGTDYRKDVLVYDRKDHPDDSIQAEVTEDGKFLIIYISRGFSNAIYYYDLSNFKENKGYTEKIDPKPLLDKMDALYQYVDHDKESMLILTNREAPNYKLIRVSLKNGSTWDVVPEHKQHRMESAFAAANNRLILTYIEDVKNTLYIHDLATGLRLHGLPLEPGLVYDIVAKKSRTEVFFEFTSFIIPGIIYKINFELMGKKNVPLLEELRRTRVEGISGEEFAVQQVFYESKDNTKIPMYIISMKKISRNGENPTLLIGYGGFGIPLMPDFSSSNILFLKYFKGIIAVANIRGGGEYGEIWHKNGMREHKQNVFDDFIAAAEYLINNNYTSNKRLAIQGGSNGGLLVAACAQQRPDLYGAVIGEVGLLDMLRFHKFTRGADWIYEYGNPDVKNDFEFIYKYSPLHNIRFPVDGQWPSTLMLTADHDDRVVPSHTLKYAATLYELAKKHPNQTNPLLFCIEHKAGHGQGKPLSKQIDGEVDKFSFLQRVAIAAHEIGHALGLWHTQSRHDRDKFITFNAHNVKRSWLDQFVKESTETNKNYGITYDYGSIMHYGTTSASANGDPTMVPNDPKYAETLGSPFISFYELLMLNTHYDCLGMIISITPRI</sequence>
<dbReference type="InterPro" id="IPR002471">
    <property type="entry name" value="Pept_S9_AS"/>
</dbReference>
<dbReference type="Gene3D" id="2.130.10.120">
    <property type="entry name" value="Prolyl oligopeptidase, N-terminal domain"/>
    <property type="match status" value="2"/>
</dbReference>
<comment type="catalytic activity">
    <reaction evidence="1">
        <text>Hydrolysis of Pro-|-Xaa &gt;&gt; Ala-|-Xaa in oligopeptides.</text>
        <dbReference type="EC" id="3.4.21.26"/>
    </reaction>
</comment>
<evidence type="ECO:0000313" key="13">
    <source>
        <dbReference type="EMBL" id="KAK6725898.1"/>
    </source>
</evidence>
<evidence type="ECO:0000256" key="7">
    <source>
        <dbReference type="ARBA" id="ARBA00022825"/>
    </source>
</evidence>
<evidence type="ECO:0000256" key="4">
    <source>
        <dbReference type="ARBA" id="ARBA00016310"/>
    </source>
</evidence>
<dbReference type="SUPFAM" id="SSF55486">
    <property type="entry name" value="Metalloproteases ('zincins'), catalytic domain"/>
    <property type="match status" value="1"/>
</dbReference>
<comment type="caution">
    <text evidence="13">The sequence shown here is derived from an EMBL/GenBank/DDBJ whole genome shotgun (WGS) entry which is preliminary data.</text>
</comment>
<keyword evidence="7" id="KW-0720">Serine protease</keyword>
<name>A0ABR1BLA7_NECAM</name>
<protein>
    <recommendedName>
        <fullName evidence="4">Prolyl endopeptidase</fullName>
        <ecNumber evidence="3">3.4.21.26</ecNumber>
    </recommendedName>
    <alternativeName>
        <fullName evidence="9">Post-proline cleaving enzyme</fullName>
    </alternativeName>
</protein>
<evidence type="ECO:0000256" key="2">
    <source>
        <dbReference type="ARBA" id="ARBA00005228"/>
    </source>
</evidence>
<dbReference type="InterPro" id="IPR029058">
    <property type="entry name" value="AB_hydrolase_fold"/>
</dbReference>